<feature type="domain" description="FAD-binding" evidence="7">
    <location>
        <begin position="6"/>
        <end position="343"/>
    </location>
</feature>
<comment type="function">
    <text evidence="6">Serves to protect the cell against DNA damage by alkyl hydroperoxides. It can use either NADH or NADPH as electron donor for direct reduction of redox dyes or of alkyl hydroperoxides when combined with the AhpC protein.</text>
</comment>
<sequence>MSRSDIDVLVCGAGAAGLTLAIELARRGVAFAVVDKLATPFPGSRGKGLQPRTLEVFEDLGVLPAVLAAGGPYPQLREHRADGSHVDSPLGDASPTPAEPYAQPWMCPQWITERILRERLAALGHTVQGGCELLALAQDAHGVDATLRDAHRKRTLRARYLVGCDGGRSTVRQLLDVAFPGHDLGMRALVADLTLEGLSRDAWHRFGSDDPARQLALCPLAGTELFQLQTPVPPEGEVDISLPALQALLAQRSGRSAITLQAVHWASVYRMSARLAARYRTGRVFLAGDAAHVHPPTGGQGLNTSVQDACNLGWKLAAVLAGAPDALLDSYEAERRPVAADMLGLSTSLLEAAKRGELKRSRATRQLDVGYRGSPLNLEAPARHEGLRAGDRAPDAPLVRAADGTPVRLFELLAGTHWTALGHAADADAIAPHPQLKRFVVGGDGELADPHGHFQAAWAFPQGSWALLRPDGYLAAVVDADHAGAMRRWLGQMLGEA</sequence>
<dbReference type="Gene3D" id="3.40.30.120">
    <property type="match status" value="1"/>
</dbReference>
<dbReference type="Pfam" id="PF01494">
    <property type="entry name" value="FAD_binding_3"/>
    <property type="match status" value="1"/>
</dbReference>
<keyword evidence="4" id="KW-0285">Flavoprotein</keyword>
<evidence type="ECO:0000256" key="2">
    <source>
        <dbReference type="ARBA" id="ARBA00007801"/>
    </source>
</evidence>
<dbReference type="SUPFAM" id="SSF52833">
    <property type="entry name" value="Thioredoxin-like"/>
    <property type="match status" value="1"/>
</dbReference>
<evidence type="ECO:0000313" key="9">
    <source>
        <dbReference type="Proteomes" id="UP000198725"/>
    </source>
</evidence>
<evidence type="ECO:0000259" key="7">
    <source>
        <dbReference type="Pfam" id="PF01494"/>
    </source>
</evidence>
<dbReference type="PANTHER" id="PTHR43004:SF19">
    <property type="entry name" value="BINDING MONOOXYGENASE, PUTATIVE (JCVI)-RELATED"/>
    <property type="match status" value="1"/>
</dbReference>
<evidence type="ECO:0000256" key="6">
    <source>
        <dbReference type="ARBA" id="ARBA00024806"/>
    </source>
</evidence>
<dbReference type="InterPro" id="IPR050641">
    <property type="entry name" value="RIFMO-like"/>
</dbReference>
<dbReference type="RefSeq" id="WP_092705179.1">
    <property type="nucleotide sequence ID" value="NZ_FOSR01000021.1"/>
</dbReference>
<dbReference type="SUPFAM" id="SSF51905">
    <property type="entry name" value="FAD/NAD(P)-binding domain"/>
    <property type="match status" value="1"/>
</dbReference>
<proteinExistence type="inferred from homology"/>
<dbReference type="AlphaFoldDB" id="A0A1I4G1C2"/>
<reference evidence="9" key="1">
    <citation type="submission" date="2016-10" db="EMBL/GenBank/DDBJ databases">
        <authorList>
            <person name="Varghese N."/>
            <person name="Submissions S."/>
        </authorList>
    </citation>
    <scope>NUCLEOTIDE SEQUENCE [LARGE SCALE GENOMIC DNA]</scope>
    <source>
        <strain evidence="9">MO64</strain>
    </source>
</reference>
<keyword evidence="9" id="KW-1185">Reference proteome</keyword>
<gene>
    <name evidence="8" type="ORF">SAMN05192579_1219</name>
</gene>
<organism evidence="8 9">
    <name type="scientific">Rhodanobacter glycinis</name>
    <dbReference type="NCBI Taxonomy" id="582702"/>
    <lineage>
        <taxon>Bacteria</taxon>
        <taxon>Pseudomonadati</taxon>
        <taxon>Pseudomonadota</taxon>
        <taxon>Gammaproteobacteria</taxon>
        <taxon>Lysobacterales</taxon>
        <taxon>Rhodanobacteraceae</taxon>
        <taxon>Rhodanobacter</taxon>
    </lineage>
</organism>
<comment type="cofactor">
    <cofactor evidence="1">
        <name>FAD</name>
        <dbReference type="ChEBI" id="CHEBI:57692"/>
    </cofactor>
</comment>
<dbReference type="Gene3D" id="3.50.50.60">
    <property type="entry name" value="FAD/NAD(P)-binding domain"/>
    <property type="match status" value="1"/>
</dbReference>
<name>A0A1I4G1C2_9GAMM</name>
<dbReference type="InterPro" id="IPR002938">
    <property type="entry name" value="FAD-bd"/>
</dbReference>
<accession>A0A1I4G1C2</accession>
<dbReference type="Proteomes" id="UP000198725">
    <property type="component" value="Unassembled WGS sequence"/>
</dbReference>
<dbReference type="PRINTS" id="PR00420">
    <property type="entry name" value="RNGMNOXGNASE"/>
</dbReference>
<dbReference type="GO" id="GO:0016709">
    <property type="term" value="F:oxidoreductase activity, acting on paired donors, with incorporation or reduction of molecular oxygen, NAD(P)H as one donor, and incorporation of one atom of oxygen"/>
    <property type="evidence" value="ECO:0007669"/>
    <property type="project" value="UniProtKB-ARBA"/>
</dbReference>
<dbReference type="InterPro" id="IPR036188">
    <property type="entry name" value="FAD/NAD-bd_sf"/>
</dbReference>
<evidence type="ECO:0000256" key="5">
    <source>
        <dbReference type="ARBA" id="ARBA00022827"/>
    </source>
</evidence>
<dbReference type="PANTHER" id="PTHR43004">
    <property type="entry name" value="TRK SYSTEM POTASSIUM UPTAKE PROTEIN"/>
    <property type="match status" value="1"/>
</dbReference>
<keyword evidence="5" id="KW-0274">FAD</keyword>
<dbReference type="NCBIfam" id="NF004832">
    <property type="entry name" value="PRK06184.1"/>
    <property type="match status" value="1"/>
</dbReference>
<dbReference type="InterPro" id="IPR036249">
    <property type="entry name" value="Thioredoxin-like_sf"/>
</dbReference>
<dbReference type="Gene3D" id="3.30.70.2450">
    <property type="match status" value="1"/>
</dbReference>
<evidence type="ECO:0000313" key="8">
    <source>
        <dbReference type="EMBL" id="SFL23885.1"/>
    </source>
</evidence>
<comment type="similarity">
    <text evidence="2">Belongs to the PheA/TfdB FAD monooxygenase family.</text>
</comment>
<evidence type="ECO:0000256" key="4">
    <source>
        <dbReference type="ARBA" id="ARBA00022630"/>
    </source>
</evidence>
<dbReference type="EMBL" id="FOSR01000021">
    <property type="protein sequence ID" value="SFL23885.1"/>
    <property type="molecule type" value="Genomic_DNA"/>
</dbReference>
<evidence type="ECO:0000256" key="1">
    <source>
        <dbReference type="ARBA" id="ARBA00001974"/>
    </source>
</evidence>
<evidence type="ECO:0000256" key="3">
    <source>
        <dbReference type="ARBA" id="ARBA00020059"/>
    </source>
</evidence>
<dbReference type="GO" id="GO:0071949">
    <property type="term" value="F:FAD binding"/>
    <property type="evidence" value="ECO:0007669"/>
    <property type="project" value="InterPro"/>
</dbReference>
<protein>
    <recommendedName>
        <fullName evidence="3">Alkyl hydroperoxide reductase subunit F</fullName>
    </recommendedName>
</protein>